<protein>
    <recommendedName>
        <fullName evidence="5">Integral membrane protein</fullName>
    </recommendedName>
</protein>
<feature type="transmembrane region" description="Helical" evidence="2">
    <location>
        <begin position="217"/>
        <end position="236"/>
    </location>
</feature>
<feature type="compositionally biased region" description="Polar residues" evidence="1">
    <location>
        <begin position="23"/>
        <end position="35"/>
    </location>
</feature>
<dbReference type="Proteomes" id="UP000598297">
    <property type="component" value="Unassembled WGS sequence"/>
</dbReference>
<feature type="compositionally biased region" description="Low complexity" evidence="1">
    <location>
        <begin position="1"/>
        <end position="17"/>
    </location>
</feature>
<reference evidence="3" key="1">
    <citation type="submission" date="2020-01" db="EMBL/GenBank/DDBJ databases">
        <title>Whole-genome analyses of novel actinobacteria.</title>
        <authorList>
            <person name="Sahin N."/>
        </authorList>
    </citation>
    <scope>NUCLEOTIDE SEQUENCE</scope>
    <source>
        <strain evidence="3">YC537</strain>
    </source>
</reference>
<name>A0A964V1M6_9ACTN</name>
<dbReference type="OrthoDB" id="4337297at2"/>
<feature type="compositionally biased region" description="Low complexity" evidence="1">
    <location>
        <begin position="199"/>
        <end position="214"/>
    </location>
</feature>
<keyword evidence="2" id="KW-0812">Transmembrane</keyword>
<feature type="region of interest" description="Disordered" evidence="1">
    <location>
        <begin position="1"/>
        <end position="118"/>
    </location>
</feature>
<evidence type="ECO:0000313" key="3">
    <source>
        <dbReference type="EMBL" id="NBE55440.1"/>
    </source>
</evidence>
<dbReference type="EMBL" id="JAAAHS010000322">
    <property type="protein sequence ID" value="NBE55440.1"/>
    <property type="molecule type" value="Genomic_DNA"/>
</dbReference>
<keyword evidence="2" id="KW-0472">Membrane</keyword>
<proteinExistence type="predicted"/>
<keyword evidence="2" id="KW-1133">Transmembrane helix</keyword>
<evidence type="ECO:0000256" key="1">
    <source>
        <dbReference type="SAM" id="MobiDB-lite"/>
    </source>
</evidence>
<sequence>MPDRLPTPSSSPQQDPSTDGHRQSASPDPESTGSRRSGRPDTSDNPFAAPPEGSPDRPWQPRQPKNDDERDGQNGGSRWSSRQPGRSANPFGQRPGDGDEKNPGQGGGPGGLRWDPTDPVQRRARYALLAGMWAFFFALFSWPYVGLLLGALALYWGISSLRSDSGAGAGGQDKDGGKDKSTRASAADIGAGTPDHSRPQVPGQPAGGQPARPQKTAAISGIVVGSLALAMVAATFTAQAVYRDYFTCVNDALTTTAQKHCGDLLPEQIRPLLETETPE</sequence>
<feature type="compositionally biased region" description="Polar residues" evidence="1">
    <location>
        <begin position="76"/>
        <end position="86"/>
    </location>
</feature>
<keyword evidence="4" id="KW-1185">Reference proteome</keyword>
<feature type="compositionally biased region" description="Basic and acidic residues" evidence="1">
    <location>
        <begin position="172"/>
        <end position="182"/>
    </location>
</feature>
<feature type="region of interest" description="Disordered" evidence="1">
    <location>
        <begin position="165"/>
        <end position="214"/>
    </location>
</feature>
<evidence type="ECO:0000313" key="4">
    <source>
        <dbReference type="Proteomes" id="UP000598297"/>
    </source>
</evidence>
<dbReference type="RefSeq" id="WP_161703180.1">
    <property type="nucleotide sequence ID" value="NZ_JAAAHS010000322.1"/>
</dbReference>
<feature type="transmembrane region" description="Helical" evidence="2">
    <location>
        <begin position="132"/>
        <end position="158"/>
    </location>
</feature>
<dbReference type="AlphaFoldDB" id="A0A964V1M6"/>
<accession>A0A964V1M6</accession>
<gene>
    <name evidence="3" type="ORF">GUY60_29240</name>
</gene>
<evidence type="ECO:0000256" key="2">
    <source>
        <dbReference type="SAM" id="Phobius"/>
    </source>
</evidence>
<comment type="caution">
    <text evidence="3">The sequence shown here is derived from an EMBL/GenBank/DDBJ whole genome shotgun (WGS) entry which is preliminary data.</text>
</comment>
<organism evidence="3 4">
    <name type="scientific">Streptomyces boluensis</name>
    <dbReference type="NCBI Taxonomy" id="1775135"/>
    <lineage>
        <taxon>Bacteria</taxon>
        <taxon>Bacillati</taxon>
        <taxon>Actinomycetota</taxon>
        <taxon>Actinomycetes</taxon>
        <taxon>Kitasatosporales</taxon>
        <taxon>Streptomycetaceae</taxon>
        <taxon>Streptomyces</taxon>
    </lineage>
</organism>
<evidence type="ECO:0008006" key="5">
    <source>
        <dbReference type="Google" id="ProtNLM"/>
    </source>
</evidence>